<evidence type="ECO:0000313" key="3">
    <source>
        <dbReference type="Proteomes" id="UP000183114"/>
    </source>
</evidence>
<accession>A0A1H4Q9D9</accession>
<protein>
    <recommendedName>
        <fullName evidence="1">DUF4123 domain-containing protein</fullName>
    </recommendedName>
</protein>
<evidence type="ECO:0000259" key="1">
    <source>
        <dbReference type="Pfam" id="PF13503"/>
    </source>
</evidence>
<organism evidence="2 3">
    <name type="scientific">Pseudomonas frederiksbergensis</name>
    <dbReference type="NCBI Taxonomy" id="104087"/>
    <lineage>
        <taxon>Bacteria</taxon>
        <taxon>Pseudomonadati</taxon>
        <taxon>Pseudomonadota</taxon>
        <taxon>Gammaproteobacteria</taxon>
        <taxon>Pseudomonadales</taxon>
        <taxon>Pseudomonadaceae</taxon>
        <taxon>Pseudomonas</taxon>
    </lineage>
</organism>
<sequence>MNLSTSLPEDLPWSEQQAFLLLDGATLSDLPQRLKQLSPGANIVALYNCAPFTALRDISPMLVAIQQPDEPIIQFYRQQAHEEWAVLLFSAAPAHDVAQHLRKLLIVELPEGLPVALRLADAAVAQALFASGDQRLFGPLSCVVMADSVSAIWQRHQPRLPEYPELTTPYRLSPELNAALDRVDRRRALLELDAHLLKNFPERHGGETVAQRWSMLEQLEAEASTLGLSSQSELFYYANVMARLDGSPLGQHPEINRLLHSPSLQPIGERIVLAADLARQWANERGRP</sequence>
<proteinExistence type="predicted"/>
<dbReference type="AlphaFoldDB" id="A0A1H4Q9D9"/>
<gene>
    <name evidence="2" type="ORF">SAMN04490185_0938</name>
</gene>
<dbReference type="InterPro" id="IPR025391">
    <property type="entry name" value="DUF4123"/>
</dbReference>
<reference evidence="2 3" key="1">
    <citation type="submission" date="2016-10" db="EMBL/GenBank/DDBJ databases">
        <authorList>
            <person name="de Groot N.N."/>
        </authorList>
    </citation>
    <scope>NUCLEOTIDE SEQUENCE [LARGE SCALE GENOMIC DNA]</scope>
    <source>
        <strain evidence="2 3">BS3655</strain>
    </source>
</reference>
<feature type="domain" description="DUF4123" evidence="1">
    <location>
        <begin position="19"/>
        <end position="133"/>
    </location>
</feature>
<dbReference type="Proteomes" id="UP000183114">
    <property type="component" value="Unassembled WGS sequence"/>
</dbReference>
<name>A0A1H4Q9D9_9PSED</name>
<dbReference type="EMBL" id="FNTF01000002">
    <property type="protein sequence ID" value="SEC16237.1"/>
    <property type="molecule type" value="Genomic_DNA"/>
</dbReference>
<dbReference type="Pfam" id="PF13503">
    <property type="entry name" value="DUF4123"/>
    <property type="match status" value="1"/>
</dbReference>
<evidence type="ECO:0000313" key="2">
    <source>
        <dbReference type="EMBL" id="SEC16237.1"/>
    </source>
</evidence>
<dbReference type="RefSeq" id="WP_074872022.1">
    <property type="nucleotide sequence ID" value="NZ_FNTF01000002.1"/>
</dbReference>